<dbReference type="InterPro" id="IPR037026">
    <property type="entry name" value="Vgr_OB-fold_dom_sf"/>
</dbReference>
<dbReference type="SUPFAM" id="SSF69255">
    <property type="entry name" value="gp5 N-terminal domain-like"/>
    <property type="match status" value="1"/>
</dbReference>
<evidence type="ECO:0000259" key="5">
    <source>
        <dbReference type="Pfam" id="PF22178"/>
    </source>
</evidence>
<comment type="caution">
    <text evidence="6">The sequence shown here is derived from an EMBL/GenBank/DDBJ whole genome shotgun (WGS) entry which is preliminary data.</text>
</comment>
<sequence>MSMSTQNHFTLDLQGIAHDFKVLAFHGREAISQPYRFVLELVSERPDLDLDNLLGQPAFLAYSTSGSGVHGLIEQIAQGDSGSRLTRYHLTLAPQLSQLALRRNSRIFQHLTVPQIIAQLLEEHGIQADAYRFQLGPTVYPARDYCVQYGETDLHFVQRLCEEEGLHYHFQHNAEAHVLVFGDDQTGFPKPGRPTAYLPDSGMVATEPVIKHFGVRLETRTSAVIRRDYDFQKPRLQLESSVSSQRDPVLQDYAFPGHFTERSRGKHLAQRTLERHRADYQQAAGNSDQPLLGCGHFLEMSEHPRAEWNQLWLLTEVEHQGKQPQVLEEVMTSDTIPADGFQQGYRNRFTATPWDVPFRPPLKHPKPRLLAAQSAVVTGPAGEEIHCDAYGRVKVRFFWDREHWDRDGQGDDKSSCWLRVASGWAGDRYGSLAIPRVGMEVLVSFLEGDPDQPLITGCLYHKTNPVPYDLPAHKTRSLFKTLSSPGGGGSNELRIEDKQGAEHIYLHAQRDWEQHIRRDQTLHVGHQRHDTVVANSYSEFKAEEHHTTHGDRRCEVRADDHLSIGASRHTSIGTGLFTEAGDEIYYHAGSKVVIDAGMELTASGGGSWLKLDPGGVSLSGATIKINSGGAPGTGSHIKIKPPVIPGAVEQGKAGEKLRLALANVQLQMARKARQLGASRCPICEACREGICAVQPSALTTSPNHTLAPARATAKPVTASNTATPATSGPGKWVTQEVDYHGVRNTGMLLINRLASMSDQGRAFGSDGKDYQHTKRTMIQTWQPLGDNEQHLAASSLIRRYGEERRIEQTYLEGPDAWHVSGKSWHWQPVTATTVYENKDAET</sequence>
<dbReference type="Gene3D" id="3.55.50.10">
    <property type="entry name" value="Baseplate protein-like domains"/>
    <property type="match status" value="1"/>
</dbReference>
<reference evidence="6 7" key="1">
    <citation type="submission" date="2020-08" db="EMBL/GenBank/DDBJ databases">
        <title>A Genomic Blueprint of the Chicken Gut Microbiome.</title>
        <authorList>
            <person name="Gilroy R."/>
            <person name="Ravi A."/>
            <person name="Getino M."/>
            <person name="Pursley I."/>
            <person name="Horton D.L."/>
            <person name="Alikhan N.-F."/>
            <person name="Baker D."/>
            <person name="Gharbi K."/>
            <person name="Hall N."/>
            <person name="Watson M."/>
            <person name="Adriaenssens E.M."/>
            <person name="Foster-Nyarko E."/>
            <person name="Jarju S."/>
            <person name="Secka A."/>
            <person name="Antonio M."/>
            <person name="Oren A."/>
            <person name="Chaudhuri R."/>
            <person name="La Ragione R.M."/>
            <person name="Hildebrand F."/>
            <person name="Pallen M.J."/>
        </authorList>
    </citation>
    <scope>NUCLEOTIDE SEQUENCE [LARGE SCALE GENOMIC DNA]</scope>
    <source>
        <strain evidence="6 7">Sa2CUA2</strain>
    </source>
</reference>
<comment type="similarity">
    <text evidence="2">Belongs to the VgrG protein family.</text>
</comment>
<dbReference type="Gene3D" id="4.10.220.110">
    <property type="match status" value="1"/>
</dbReference>
<evidence type="ECO:0000256" key="2">
    <source>
        <dbReference type="ARBA" id="ARBA00005558"/>
    </source>
</evidence>
<keyword evidence="3" id="KW-0964">Secreted</keyword>
<dbReference type="Pfam" id="PF22178">
    <property type="entry name" value="Gp5_trimer_C"/>
    <property type="match status" value="1"/>
</dbReference>
<dbReference type="PANTHER" id="PTHR32305:SF15">
    <property type="entry name" value="PROTEIN RHSA-RELATED"/>
    <property type="match status" value="1"/>
</dbReference>
<proteinExistence type="inferred from homology"/>
<dbReference type="InterPro" id="IPR050708">
    <property type="entry name" value="T6SS_VgrG/RHS"/>
</dbReference>
<evidence type="ECO:0000313" key="7">
    <source>
        <dbReference type="Proteomes" id="UP000611945"/>
    </source>
</evidence>
<dbReference type="SUPFAM" id="SSF69349">
    <property type="entry name" value="Phage fibre proteins"/>
    <property type="match status" value="1"/>
</dbReference>
<dbReference type="InterPro" id="IPR054030">
    <property type="entry name" value="Gp5_Vgr_C"/>
</dbReference>
<dbReference type="InterPro" id="IPR006533">
    <property type="entry name" value="T6SS_Vgr_RhsGE"/>
</dbReference>
<evidence type="ECO:0000256" key="3">
    <source>
        <dbReference type="ARBA" id="ARBA00022525"/>
    </source>
</evidence>
<dbReference type="EMBL" id="JACSQG010000001">
    <property type="protein sequence ID" value="MBD7975577.1"/>
    <property type="molecule type" value="Genomic_DNA"/>
</dbReference>
<protein>
    <submittedName>
        <fullName evidence="6">Type VI secretion system tip protein VgrG</fullName>
    </submittedName>
</protein>
<evidence type="ECO:0000259" key="4">
    <source>
        <dbReference type="Pfam" id="PF04717"/>
    </source>
</evidence>
<dbReference type="Proteomes" id="UP000611945">
    <property type="component" value="Unassembled WGS sequence"/>
</dbReference>
<evidence type="ECO:0000313" key="6">
    <source>
        <dbReference type="EMBL" id="MBD7975577.1"/>
    </source>
</evidence>
<comment type="subcellular location">
    <subcellularLocation>
        <location evidence="1">Secreted</location>
    </subcellularLocation>
</comment>
<name>A0ABR8TIH1_9PSED</name>
<dbReference type="Gene3D" id="2.40.50.230">
    <property type="entry name" value="Gp5 N-terminal domain"/>
    <property type="match status" value="1"/>
</dbReference>
<gene>
    <name evidence="6" type="ORF">H9642_00065</name>
</gene>
<dbReference type="Pfam" id="PF05954">
    <property type="entry name" value="Phage_GPD"/>
    <property type="match status" value="1"/>
</dbReference>
<dbReference type="PANTHER" id="PTHR32305">
    <property type="match status" value="1"/>
</dbReference>
<dbReference type="InterPro" id="IPR017847">
    <property type="entry name" value="T6SS_RhsGE_Vgr_subset"/>
</dbReference>
<dbReference type="Pfam" id="PF04717">
    <property type="entry name" value="Phage_base_V"/>
    <property type="match status" value="1"/>
</dbReference>
<evidence type="ECO:0000256" key="1">
    <source>
        <dbReference type="ARBA" id="ARBA00004613"/>
    </source>
</evidence>
<organism evidence="6 7">
    <name type="scientific">Serpens gallinarum</name>
    <dbReference type="NCBI Taxonomy" id="2763075"/>
    <lineage>
        <taxon>Bacteria</taxon>
        <taxon>Pseudomonadati</taxon>
        <taxon>Pseudomonadota</taxon>
        <taxon>Gammaproteobacteria</taxon>
        <taxon>Pseudomonadales</taxon>
        <taxon>Pseudomonadaceae</taxon>
        <taxon>Pseudomonas</taxon>
    </lineage>
</organism>
<dbReference type="Gene3D" id="2.30.110.50">
    <property type="match status" value="1"/>
</dbReference>
<dbReference type="InterPro" id="IPR006531">
    <property type="entry name" value="Gp5/Vgr_OB"/>
</dbReference>
<feature type="domain" description="Gp5/Type VI secretion system Vgr C-terminal trimerisation" evidence="5">
    <location>
        <begin position="477"/>
        <end position="581"/>
    </location>
</feature>
<dbReference type="SUPFAM" id="SSF69279">
    <property type="entry name" value="Phage tail proteins"/>
    <property type="match status" value="2"/>
</dbReference>
<dbReference type="NCBIfam" id="TIGR03361">
    <property type="entry name" value="VI_Rhs_Vgr"/>
    <property type="match status" value="1"/>
</dbReference>
<accession>A0ABR8TIH1</accession>
<keyword evidence="7" id="KW-1185">Reference proteome</keyword>
<feature type="domain" description="Gp5/Type VI secretion system Vgr protein OB-fold" evidence="4">
    <location>
        <begin position="410"/>
        <end position="460"/>
    </location>
</feature>
<dbReference type="NCBIfam" id="TIGR01646">
    <property type="entry name" value="vgr_GE"/>
    <property type="match status" value="1"/>
</dbReference>